<evidence type="ECO:0000259" key="8">
    <source>
        <dbReference type="SMART" id="SM00382"/>
    </source>
</evidence>
<reference evidence="9 10" key="1">
    <citation type="journal article" date="2024" name="Ann. Entomol. Soc. Am.">
        <title>Genomic analyses of the southern and eastern yellowjacket wasps (Hymenoptera: Vespidae) reveal evolutionary signatures of social life.</title>
        <authorList>
            <person name="Catto M.A."/>
            <person name="Caine P.B."/>
            <person name="Orr S.E."/>
            <person name="Hunt B.G."/>
            <person name="Goodisman M.A.D."/>
        </authorList>
    </citation>
    <scope>NUCLEOTIDE SEQUENCE [LARGE SCALE GENOMIC DNA]</scope>
    <source>
        <strain evidence="9">233</strain>
        <tissue evidence="9">Head and thorax</tissue>
    </source>
</reference>
<dbReference type="InterPro" id="IPR050238">
    <property type="entry name" value="DNA_Rep/Repair_Clamp_Loader"/>
</dbReference>
<dbReference type="NCBIfam" id="NF001679">
    <property type="entry name" value="PRK00440.1"/>
    <property type="match status" value="1"/>
</dbReference>
<dbReference type="InterPro" id="IPR027417">
    <property type="entry name" value="P-loop_NTPase"/>
</dbReference>
<evidence type="ECO:0000256" key="7">
    <source>
        <dbReference type="ARBA" id="ARBA00040745"/>
    </source>
</evidence>
<comment type="caution">
    <text evidence="9">The sequence shown here is derived from an EMBL/GenBank/DDBJ whole genome shotgun (WGS) entry which is preliminary data.</text>
</comment>
<evidence type="ECO:0000256" key="1">
    <source>
        <dbReference type="ARBA" id="ARBA00004123"/>
    </source>
</evidence>
<keyword evidence="5" id="KW-0067">ATP-binding</keyword>
<dbReference type="GO" id="GO:0005524">
    <property type="term" value="F:ATP binding"/>
    <property type="evidence" value="ECO:0007669"/>
    <property type="project" value="UniProtKB-KW"/>
</dbReference>
<gene>
    <name evidence="9" type="ORF">V1478_008901</name>
</gene>
<dbReference type="GO" id="GO:0006260">
    <property type="term" value="P:DNA replication"/>
    <property type="evidence" value="ECO:0007669"/>
    <property type="project" value="UniProtKB-KW"/>
</dbReference>
<evidence type="ECO:0000256" key="3">
    <source>
        <dbReference type="ARBA" id="ARBA00022705"/>
    </source>
</evidence>
<evidence type="ECO:0000313" key="10">
    <source>
        <dbReference type="Proteomes" id="UP001607302"/>
    </source>
</evidence>
<dbReference type="Pfam" id="PF00004">
    <property type="entry name" value="AAA"/>
    <property type="match status" value="1"/>
</dbReference>
<sequence>MTRDQGTDEIMEVEVLPSTSGCNSKNKERSNKSCDLPWIEKYRPQVFSDIVGNEDTIARLSVFAQHGNTPNIIISGPPGVGKTTTILCLARILLGPIFKDAVLELNASNERGIDVVRNKIKMFAQKKVSKKEKKDVNLAKGKHKIIILDEADSMTDGAQQALRRTMEIYSNTTRFALACNNSEKIIEPIQSRCAMLRYGKLSDAQILAKVIEVSYTDDGLESIVFTAQGDMRQALNNLQSTHNGFGHVNGINVFKVCDEPHPLLVKEMLELCTQGNICKAFTIMQHLWKLGYSAEDIIGNIFRVCKNLPIDEKLKLDMIKEIGTTHLGIVNGVNSLLQLNSLLARLCQKAISK</sequence>
<dbReference type="SMART" id="SM00382">
    <property type="entry name" value="AAA"/>
    <property type="match status" value="1"/>
</dbReference>
<dbReference type="InterPro" id="IPR047854">
    <property type="entry name" value="RFC_lid"/>
</dbReference>
<keyword evidence="10" id="KW-1185">Reference proteome</keyword>
<organism evidence="9 10">
    <name type="scientific">Vespula squamosa</name>
    <name type="common">Southern yellow jacket</name>
    <name type="synonym">Wasp</name>
    <dbReference type="NCBI Taxonomy" id="30214"/>
    <lineage>
        <taxon>Eukaryota</taxon>
        <taxon>Metazoa</taxon>
        <taxon>Ecdysozoa</taxon>
        <taxon>Arthropoda</taxon>
        <taxon>Hexapoda</taxon>
        <taxon>Insecta</taxon>
        <taxon>Pterygota</taxon>
        <taxon>Neoptera</taxon>
        <taxon>Endopterygota</taxon>
        <taxon>Hymenoptera</taxon>
        <taxon>Apocrita</taxon>
        <taxon>Aculeata</taxon>
        <taxon>Vespoidea</taxon>
        <taxon>Vespidae</taxon>
        <taxon>Vespinae</taxon>
        <taxon>Vespula</taxon>
    </lineage>
</organism>
<evidence type="ECO:0000313" key="9">
    <source>
        <dbReference type="EMBL" id="KAL2724388.1"/>
    </source>
</evidence>
<dbReference type="CDD" id="cd18140">
    <property type="entry name" value="HLD_clamp_RFC"/>
    <property type="match status" value="1"/>
</dbReference>
<dbReference type="EMBL" id="JAUDFV010000139">
    <property type="protein sequence ID" value="KAL2724388.1"/>
    <property type="molecule type" value="Genomic_DNA"/>
</dbReference>
<dbReference type="PANTHER" id="PTHR11669:SF5">
    <property type="entry name" value="REPLICATION FACTOR C SUBUNIT 2"/>
    <property type="match status" value="1"/>
</dbReference>
<proteinExistence type="inferred from homology"/>
<comment type="subcellular location">
    <subcellularLocation>
        <location evidence="1">Nucleus</location>
    </subcellularLocation>
</comment>
<feature type="domain" description="AAA+ ATPase" evidence="8">
    <location>
        <begin position="68"/>
        <end position="212"/>
    </location>
</feature>
<evidence type="ECO:0000256" key="5">
    <source>
        <dbReference type="ARBA" id="ARBA00022840"/>
    </source>
</evidence>
<evidence type="ECO:0000256" key="6">
    <source>
        <dbReference type="ARBA" id="ARBA00023242"/>
    </source>
</evidence>
<evidence type="ECO:0000256" key="2">
    <source>
        <dbReference type="ARBA" id="ARBA00005378"/>
    </source>
</evidence>
<dbReference type="SUPFAM" id="SSF52540">
    <property type="entry name" value="P-loop containing nucleoside triphosphate hydrolases"/>
    <property type="match status" value="1"/>
</dbReference>
<dbReference type="CDD" id="cd00009">
    <property type="entry name" value="AAA"/>
    <property type="match status" value="1"/>
</dbReference>
<keyword evidence="6" id="KW-0539">Nucleus</keyword>
<evidence type="ECO:0000256" key="4">
    <source>
        <dbReference type="ARBA" id="ARBA00022741"/>
    </source>
</evidence>
<comment type="similarity">
    <text evidence="2">Belongs to the activator 1 small subunits family.</text>
</comment>
<protein>
    <recommendedName>
        <fullName evidence="7">Replication factor C subunit 2</fullName>
    </recommendedName>
</protein>
<keyword evidence="4" id="KW-0547">Nucleotide-binding</keyword>
<dbReference type="Proteomes" id="UP001607302">
    <property type="component" value="Unassembled WGS sequence"/>
</dbReference>
<dbReference type="Gene3D" id="1.10.8.60">
    <property type="match status" value="1"/>
</dbReference>
<dbReference type="SUPFAM" id="SSF48019">
    <property type="entry name" value="post-AAA+ oligomerization domain-like"/>
    <property type="match status" value="1"/>
</dbReference>
<dbReference type="InterPro" id="IPR003593">
    <property type="entry name" value="AAA+_ATPase"/>
</dbReference>
<dbReference type="Gene3D" id="3.40.50.300">
    <property type="entry name" value="P-loop containing nucleotide triphosphate hydrolases"/>
    <property type="match status" value="1"/>
</dbReference>
<dbReference type="FunFam" id="1.10.8.60:FF:000012">
    <property type="entry name" value="Replication factor C subunit 4"/>
    <property type="match status" value="1"/>
</dbReference>
<name>A0ABD2AUW5_VESSQ</name>
<dbReference type="AlphaFoldDB" id="A0ABD2AUW5"/>
<dbReference type="GO" id="GO:0005634">
    <property type="term" value="C:nucleus"/>
    <property type="evidence" value="ECO:0007669"/>
    <property type="project" value="UniProtKB-SubCell"/>
</dbReference>
<dbReference type="InterPro" id="IPR008921">
    <property type="entry name" value="DNA_pol3_clamp-load_cplx_C"/>
</dbReference>
<accession>A0ABD2AUW5</accession>
<dbReference type="Gene3D" id="1.20.272.10">
    <property type="match status" value="1"/>
</dbReference>
<dbReference type="InterPro" id="IPR003959">
    <property type="entry name" value="ATPase_AAA_core"/>
</dbReference>
<dbReference type="InterPro" id="IPR013748">
    <property type="entry name" value="Rep_factorC_C"/>
</dbReference>
<keyword evidence="3" id="KW-0235">DNA replication</keyword>
<dbReference type="Pfam" id="PF08542">
    <property type="entry name" value="Rep_fac_C"/>
    <property type="match status" value="1"/>
</dbReference>
<dbReference type="FunFam" id="1.20.272.10:FF:000006">
    <property type="entry name" value="Replication factor C subunit 2"/>
    <property type="match status" value="1"/>
</dbReference>
<dbReference type="FunFam" id="3.40.50.300:FF:000107">
    <property type="entry name" value="Replication factor C subunit 4"/>
    <property type="match status" value="1"/>
</dbReference>
<dbReference type="PANTHER" id="PTHR11669">
    <property type="entry name" value="REPLICATION FACTOR C / DNA POLYMERASE III GAMMA-TAU SUBUNIT"/>
    <property type="match status" value="1"/>
</dbReference>